<feature type="domain" description="Aminotransferase-like plant mobile" evidence="2">
    <location>
        <begin position="2"/>
        <end position="214"/>
    </location>
</feature>
<dbReference type="PANTHER" id="PTHR46033">
    <property type="entry name" value="PROTEIN MAIN-LIKE 2"/>
    <property type="match status" value="1"/>
</dbReference>
<sequence length="406" mass="47373">MVHFTWFHERFRVLPADASEETVRIYARAYIMMLLSSQLFADKNANRVHLRWLPYLASMENLGRYSWGSAALAWLYRCLCRGTNRNIMNLAGPLQLLQSWIFWRFPSLRPSSFDVFGFPLASRRATYLPTTDAGDQRVVSARLCLDRLHDRDFLWEPYSAPDMEAVVHPEILVEEHRRLWMAVMSLIYFAAIEWHQVDRVILQFGGVQHLPQLALNIDWLHTKDVIPVDRVADPGPSAKYLDWWCRVAHRFLSPDVTFHDPRPIVVSEEARHRGSSQAPPRVQVPDRPDNRRVDRRRRIGTRATNREWRWLDDLIDDDEGGADDRGFVDHRVPRRRARQHSGRDGRGRARRRGPPDGDDRTPQPSTQFPDATREGLLNLNCPHHGFITKSKRGFKPLKILCYDYNS</sequence>
<evidence type="ECO:0000313" key="4">
    <source>
        <dbReference type="Proteomes" id="UP000289738"/>
    </source>
</evidence>
<evidence type="ECO:0000256" key="1">
    <source>
        <dbReference type="SAM" id="MobiDB-lite"/>
    </source>
</evidence>
<keyword evidence="4" id="KW-1185">Reference proteome</keyword>
<feature type="region of interest" description="Disordered" evidence="1">
    <location>
        <begin position="322"/>
        <end position="371"/>
    </location>
</feature>
<comment type="caution">
    <text evidence="3">The sequence shown here is derived from an EMBL/GenBank/DDBJ whole genome shotgun (WGS) entry which is preliminary data.</text>
</comment>
<name>A0A445AW83_ARAHY</name>
<dbReference type="Pfam" id="PF10536">
    <property type="entry name" value="PMD"/>
    <property type="match status" value="1"/>
</dbReference>
<feature type="compositionally biased region" description="Basic and acidic residues" evidence="1">
    <location>
        <begin position="341"/>
        <end position="361"/>
    </location>
</feature>
<feature type="region of interest" description="Disordered" evidence="1">
    <location>
        <begin position="268"/>
        <end position="298"/>
    </location>
</feature>
<organism evidence="3 4">
    <name type="scientific">Arachis hypogaea</name>
    <name type="common">Peanut</name>
    <dbReference type="NCBI Taxonomy" id="3818"/>
    <lineage>
        <taxon>Eukaryota</taxon>
        <taxon>Viridiplantae</taxon>
        <taxon>Streptophyta</taxon>
        <taxon>Embryophyta</taxon>
        <taxon>Tracheophyta</taxon>
        <taxon>Spermatophyta</taxon>
        <taxon>Magnoliopsida</taxon>
        <taxon>eudicotyledons</taxon>
        <taxon>Gunneridae</taxon>
        <taxon>Pentapetalae</taxon>
        <taxon>rosids</taxon>
        <taxon>fabids</taxon>
        <taxon>Fabales</taxon>
        <taxon>Fabaceae</taxon>
        <taxon>Papilionoideae</taxon>
        <taxon>50 kb inversion clade</taxon>
        <taxon>dalbergioids sensu lato</taxon>
        <taxon>Dalbergieae</taxon>
        <taxon>Pterocarpus clade</taxon>
        <taxon>Arachis</taxon>
    </lineage>
</organism>
<protein>
    <recommendedName>
        <fullName evidence="2">Aminotransferase-like plant mobile domain-containing protein</fullName>
    </recommendedName>
</protein>
<dbReference type="EMBL" id="SDMP01000011">
    <property type="protein sequence ID" value="RYR30704.1"/>
    <property type="molecule type" value="Genomic_DNA"/>
</dbReference>
<reference evidence="3 4" key="1">
    <citation type="submission" date="2019-01" db="EMBL/GenBank/DDBJ databases">
        <title>Sequencing of cultivated peanut Arachis hypogaea provides insights into genome evolution and oil improvement.</title>
        <authorList>
            <person name="Chen X."/>
        </authorList>
    </citation>
    <scope>NUCLEOTIDE SEQUENCE [LARGE SCALE GENOMIC DNA]</scope>
    <source>
        <strain evidence="4">cv. Fuhuasheng</strain>
        <tissue evidence="3">Leaves</tissue>
    </source>
</reference>
<dbReference type="AlphaFoldDB" id="A0A445AW83"/>
<accession>A0A445AW83</accession>
<dbReference type="GO" id="GO:0010073">
    <property type="term" value="P:meristem maintenance"/>
    <property type="evidence" value="ECO:0007669"/>
    <property type="project" value="InterPro"/>
</dbReference>
<gene>
    <name evidence="3" type="ORF">Ahy_B01g055458</name>
</gene>
<dbReference type="PANTHER" id="PTHR46033:SF8">
    <property type="entry name" value="PROTEIN MAINTENANCE OF MERISTEMS-LIKE"/>
    <property type="match status" value="1"/>
</dbReference>
<feature type="compositionally biased region" description="Basic and acidic residues" evidence="1">
    <location>
        <begin position="322"/>
        <end position="331"/>
    </location>
</feature>
<evidence type="ECO:0000259" key="2">
    <source>
        <dbReference type="Pfam" id="PF10536"/>
    </source>
</evidence>
<dbReference type="InterPro" id="IPR019557">
    <property type="entry name" value="AminoTfrase-like_pln_mobile"/>
</dbReference>
<dbReference type="InterPro" id="IPR044824">
    <property type="entry name" value="MAIN-like"/>
</dbReference>
<dbReference type="Proteomes" id="UP000289738">
    <property type="component" value="Chromosome B01"/>
</dbReference>
<evidence type="ECO:0000313" key="3">
    <source>
        <dbReference type="EMBL" id="RYR30704.1"/>
    </source>
</evidence>
<proteinExistence type="predicted"/>